<feature type="signal peptide" evidence="2">
    <location>
        <begin position="1"/>
        <end position="21"/>
    </location>
</feature>
<evidence type="ECO:0000259" key="3">
    <source>
        <dbReference type="SMART" id="SM00854"/>
    </source>
</evidence>
<comment type="caution">
    <text evidence="4">The sequence shown here is derived from an EMBL/GenBank/DDBJ whole genome shotgun (WGS) entry which is preliminary data.</text>
</comment>
<dbReference type="EMBL" id="BAABRN010000040">
    <property type="protein sequence ID" value="GAA5503187.1"/>
    <property type="molecule type" value="Genomic_DNA"/>
</dbReference>
<reference evidence="4 5" key="1">
    <citation type="submission" date="2024-02" db="EMBL/GenBank/DDBJ databases">
        <title>Deinococcus xinjiangensis NBRC 107630.</title>
        <authorList>
            <person name="Ichikawa N."/>
            <person name="Katano-Makiyama Y."/>
            <person name="Hidaka K."/>
        </authorList>
    </citation>
    <scope>NUCLEOTIDE SEQUENCE [LARGE SCALE GENOMIC DNA]</scope>
    <source>
        <strain evidence="4 5">NBRC 107630</strain>
    </source>
</reference>
<evidence type="ECO:0000313" key="5">
    <source>
        <dbReference type="Proteomes" id="UP001458946"/>
    </source>
</evidence>
<feature type="chain" id="PRO_5045282890" evidence="2">
    <location>
        <begin position="22"/>
        <end position="281"/>
    </location>
</feature>
<dbReference type="Pfam" id="PF09587">
    <property type="entry name" value="PGA_cap"/>
    <property type="match status" value="1"/>
</dbReference>
<organism evidence="4 5">
    <name type="scientific">Deinococcus xinjiangensis</name>
    <dbReference type="NCBI Taxonomy" id="457454"/>
    <lineage>
        <taxon>Bacteria</taxon>
        <taxon>Thermotogati</taxon>
        <taxon>Deinococcota</taxon>
        <taxon>Deinococci</taxon>
        <taxon>Deinococcales</taxon>
        <taxon>Deinococcaceae</taxon>
        <taxon>Deinococcus</taxon>
    </lineage>
</organism>
<evidence type="ECO:0000313" key="4">
    <source>
        <dbReference type="EMBL" id="GAA5503187.1"/>
    </source>
</evidence>
<dbReference type="InterPro" id="IPR029052">
    <property type="entry name" value="Metallo-depent_PP-like"/>
</dbReference>
<protein>
    <submittedName>
        <fullName evidence="4">Capsule biosynthesis protein CapA</fullName>
    </submittedName>
</protein>
<dbReference type="InterPro" id="IPR052169">
    <property type="entry name" value="CW_Biosynth-Accessory"/>
</dbReference>
<dbReference type="InterPro" id="IPR019079">
    <property type="entry name" value="Capsule_synth_CapA"/>
</dbReference>
<sequence length="281" mass="29522">MVKLWFGVLWALLTGAFPVPATSPPAVIFALGGDLDLARNKGDLAPLGATLRADVVLANLESPLTDQPKTTAGIDLRAQPSRVSALAPLTHLATENNHALDGGAAGQAQSQRVLRSAGKVPVTRQAVLSKVGGINVALLAYWDDGHTSPPLAEVRRTAKLAPLVVVMPHWGAEYGPTTTRQRTQARQLAQAGATLIVGSGPHVLQGQERIGRALVLYSLGNLLLNQPYPATWLGAVVRVQVSGTDMQACAVPTFTRGGQVRLATGTDRRRALERLGLAGCP</sequence>
<dbReference type="PANTHER" id="PTHR33393">
    <property type="entry name" value="POLYGLUTAMINE SYNTHESIS ACCESSORY PROTEIN RV0574C-RELATED"/>
    <property type="match status" value="1"/>
</dbReference>
<keyword evidence="5" id="KW-1185">Reference proteome</keyword>
<dbReference type="PANTHER" id="PTHR33393:SF13">
    <property type="entry name" value="PGA BIOSYNTHESIS PROTEIN CAPA"/>
    <property type="match status" value="1"/>
</dbReference>
<dbReference type="Proteomes" id="UP001458946">
    <property type="component" value="Unassembled WGS sequence"/>
</dbReference>
<comment type="similarity">
    <text evidence="1">Belongs to the CapA family.</text>
</comment>
<dbReference type="SUPFAM" id="SSF56300">
    <property type="entry name" value="Metallo-dependent phosphatases"/>
    <property type="match status" value="1"/>
</dbReference>
<gene>
    <name evidence="4" type="primary">capA</name>
    <name evidence="4" type="ORF">Dxin01_02936</name>
</gene>
<dbReference type="SMART" id="SM00854">
    <property type="entry name" value="PGA_cap"/>
    <property type="match status" value="1"/>
</dbReference>
<feature type="domain" description="Capsule synthesis protein CapA" evidence="3">
    <location>
        <begin position="28"/>
        <end position="226"/>
    </location>
</feature>
<name>A0ABP9VD71_9DEIO</name>
<proteinExistence type="inferred from homology"/>
<accession>A0ABP9VD71</accession>
<evidence type="ECO:0000256" key="2">
    <source>
        <dbReference type="SAM" id="SignalP"/>
    </source>
</evidence>
<keyword evidence="2" id="KW-0732">Signal</keyword>
<evidence type="ECO:0000256" key="1">
    <source>
        <dbReference type="ARBA" id="ARBA00005662"/>
    </source>
</evidence>